<reference evidence="2" key="1">
    <citation type="journal article" date="2021" name="Nat. Commun.">
        <title>Genetic determinants of endophytism in the Arabidopsis root mycobiome.</title>
        <authorList>
            <person name="Mesny F."/>
            <person name="Miyauchi S."/>
            <person name="Thiergart T."/>
            <person name="Pickel B."/>
            <person name="Atanasova L."/>
            <person name="Karlsson M."/>
            <person name="Huettel B."/>
            <person name="Barry K.W."/>
            <person name="Haridas S."/>
            <person name="Chen C."/>
            <person name="Bauer D."/>
            <person name="Andreopoulos W."/>
            <person name="Pangilinan J."/>
            <person name="LaButti K."/>
            <person name="Riley R."/>
            <person name="Lipzen A."/>
            <person name="Clum A."/>
            <person name="Drula E."/>
            <person name="Henrissat B."/>
            <person name="Kohler A."/>
            <person name="Grigoriev I.V."/>
            <person name="Martin F.M."/>
            <person name="Hacquard S."/>
        </authorList>
    </citation>
    <scope>NUCLEOTIDE SEQUENCE</scope>
    <source>
        <strain evidence="2">MPI-SDFR-AT-0073</strain>
    </source>
</reference>
<accession>A0A9P8UTZ2</accession>
<dbReference type="EMBL" id="JAGPXC010000002">
    <property type="protein sequence ID" value="KAH6658164.1"/>
    <property type="molecule type" value="Genomic_DNA"/>
</dbReference>
<dbReference type="GeneID" id="70128573"/>
<comment type="caution">
    <text evidence="2">The sequence shown here is derived from an EMBL/GenBank/DDBJ whole genome shotgun (WGS) entry which is preliminary data.</text>
</comment>
<dbReference type="OrthoDB" id="3440029at2759"/>
<feature type="compositionally biased region" description="Pro residues" evidence="1">
    <location>
        <begin position="16"/>
        <end position="32"/>
    </location>
</feature>
<gene>
    <name evidence="2" type="ORF">BKA67DRAFT_533336</name>
</gene>
<dbReference type="AlphaFoldDB" id="A0A9P8UTZ2"/>
<feature type="compositionally biased region" description="Basic and acidic residues" evidence="1">
    <location>
        <begin position="504"/>
        <end position="519"/>
    </location>
</feature>
<organism evidence="2 3">
    <name type="scientific">Truncatella angustata</name>
    <dbReference type="NCBI Taxonomy" id="152316"/>
    <lineage>
        <taxon>Eukaryota</taxon>
        <taxon>Fungi</taxon>
        <taxon>Dikarya</taxon>
        <taxon>Ascomycota</taxon>
        <taxon>Pezizomycotina</taxon>
        <taxon>Sordariomycetes</taxon>
        <taxon>Xylariomycetidae</taxon>
        <taxon>Amphisphaeriales</taxon>
        <taxon>Sporocadaceae</taxon>
        <taxon>Truncatella</taxon>
    </lineage>
</organism>
<proteinExistence type="predicted"/>
<evidence type="ECO:0000313" key="2">
    <source>
        <dbReference type="EMBL" id="KAH6658164.1"/>
    </source>
</evidence>
<feature type="compositionally biased region" description="Gly residues" evidence="1">
    <location>
        <begin position="283"/>
        <end position="293"/>
    </location>
</feature>
<keyword evidence="3" id="KW-1185">Reference proteome</keyword>
<name>A0A9P8UTZ2_9PEZI</name>
<feature type="region of interest" description="Disordered" evidence="1">
    <location>
        <begin position="277"/>
        <end position="455"/>
    </location>
</feature>
<evidence type="ECO:0000313" key="3">
    <source>
        <dbReference type="Proteomes" id="UP000758603"/>
    </source>
</evidence>
<feature type="compositionally biased region" description="Basic and acidic residues" evidence="1">
    <location>
        <begin position="408"/>
        <end position="423"/>
    </location>
</feature>
<feature type="region of interest" description="Disordered" evidence="1">
    <location>
        <begin position="1"/>
        <end position="65"/>
    </location>
</feature>
<dbReference type="RefSeq" id="XP_045962398.1">
    <property type="nucleotide sequence ID" value="XM_046099681.1"/>
</dbReference>
<feature type="region of interest" description="Disordered" evidence="1">
    <location>
        <begin position="218"/>
        <end position="246"/>
    </location>
</feature>
<evidence type="ECO:0000256" key="1">
    <source>
        <dbReference type="SAM" id="MobiDB-lite"/>
    </source>
</evidence>
<feature type="compositionally biased region" description="Pro residues" evidence="1">
    <location>
        <begin position="294"/>
        <end position="318"/>
    </location>
</feature>
<feature type="compositionally biased region" description="Basic and acidic residues" evidence="1">
    <location>
        <begin position="662"/>
        <end position="671"/>
    </location>
</feature>
<feature type="compositionally biased region" description="Low complexity" evidence="1">
    <location>
        <begin position="372"/>
        <end position="399"/>
    </location>
</feature>
<feature type="compositionally biased region" description="Pro residues" evidence="1">
    <location>
        <begin position="486"/>
        <end position="497"/>
    </location>
</feature>
<sequence length="722" mass="80823">MTAPPFIQLKNGGGQRPPPPPQPARQGYPPPAGGQRPMPSNLPPSHHNAGFRGPMQPQIVQNMFPPGLPRAELPVELRLNRPVIQVSDINQRFLSEDDMRVQCTEYLPVRFEKVQSHDLYDDNGQLVQPNWDKAVCTQVQGMSIKDITKEIRWLDMNTHDVVSKKATLPPALLRQLDVAMDDLIKADYDTANYVWTLAQIDQQLKKVDTHTTVYHHTVPRGHKSLNSKHHHSSKKRRYSTSGKPKKKCMERVTLTAYFKRSPRPQAPIRQLYEAKERARAMTQGGGAPMGVGPPGFPPAPGGPPNVPLRWPAPPPNPQPQGGGGRGVPQMAQPGQRPPVKGRPPGNGRPPVAANIAAAGRKKQKSYKDSESDSGSETSSSSGFSNSSNSTNTSETQSSHSYKKRGRGRDRSQHRNHNQPRESSRAYGIASPKQHSRHERNYILDPGSRIPPPTALHALPVFTEDLDRVRDEAFRAGRAAEAYSRQSPPPPPPPPPPAVTTSASDIDRLQEDAYRAGARDARARDIVDEYEIQPRPRYGPRIIQPPRNIVRAVDPRFLPKEALHSMRSPGYSDDDLPPLERLSMNDPERLYHQQQSRRYSAFKPRNYDFNSDVSVDDYDNDFVTEIRGRPYSGRRHIATNDYIRRREIPRGMDFECSPGKSDGYMRHCDSSRPMDSGYDPRPTNNGVGHREAHGMGGLNNGPGTNPFNPRYPPRRGSFERRRG</sequence>
<protein>
    <submittedName>
        <fullName evidence="2">Uncharacterized protein</fullName>
    </submittedName>
</protein>
<dbReference type="Proteomes" id="UP000758603">
    <property type="component" value="Unassembled WGS sequence"/>
</dbReference>
<feature type="region of interest" description="Disordered" evidence="1">
    <location>
        <begin position="652"/>
        <end position="722"/>
    </location>
</feature>
<feature type="region of interest" description="Disordered" evidence="1">
    <location>
        <begin position="469"/>
        <end position="519"/>
    </location>
</feature>